<dbReference type="Proteomes" id="UP000289650">
    <property type="component" value="Unassembled WGS sequence"/>
</dbReference>
<accession>A0A4Q2AGZ5</accession>
<sequence length="172" mass="19500">MFSPASSKRPLSDEVKAISKYASSIFQDSGHHISIVLLLENGETKNIMTFEPADHVEKIIFWHELSYSISLTNVDEIRFISEAWVREAGSVLTPTSEWKIIGEVLHVFGARKSGDCYMVRREIIRNGDKTTLSDSVSESDAVPNFIIPLMRTWGHDEDWIQDKIEKAYSAPL</sequence>
<protein>
    <submittedName>
        <fullName evidence="1">Uncharacterized protein</fullName>
    </submittedName>
</protein>
<dbReference type="AlphaFoldDB" id="A0A4Q2AGZ5"/>
<evidence type="ECO:0000313" key="1">
    <source>
        <dbReference type="EMBL" id="RXV69226.1"/>
    </source>
</evidence>
<gene>
    <name evidence="1" type="ORF">D1006_29550</name>
</gene>
<organism evidence="1 2">
    <name type="scientific">Burkholderia stabilis</name>
    <dbReference type="NCBI Taxonomy" id="95485"/>
    <lineage>
        <taxon>Bacteria</taxon>
        <taxon>Pseudomonadati</taxon>
        <taxon>Pseudomonadota</taxon>
        <taxon>Betaproteobacteria</taxon>
        <taxon>Burkholderiales</taxon>
        <taxon>Burkholderiaceae</taxon>
        <taxon>Burkholderia</taxon>
        <taxon>Burkholderia cepacia complex</taxon>
    </lineage>
</organism>
<evidence type="ECO:0000313" key="2">
    <source>
        <dbReference type="Proteomes" id="UP000289650"/>
    </source>
</evidence>
<name>A0A4Q2AGZ5_9BURK</name>
<reference evidence="1 2" key="1">
    <citation type="submission" date="2018-08" db="EMBL/GenBank/DDBJ databases">
        <title>Mountain-cultivated ginseng endophyte, Burkholderia stabilis and its activity against ginseng root rot disease.</title>
        <authorList>
            <person name="Tapan Kumar M."/>
            <person name="Bae H."/>
            <person name="Shanmugam G."/>
            <person name="Jeon J."/>
        </authorList>
    </citation>
    <scope>NUCLEOTIDE SEQUENCE [LARGE SCALE GENOMIC DNA]</scope>
    <source>
        <strain evidence="1 2">EB159</strain>
    </source>
</reference>
<dbReference type="EMBL" id="QWEX01000002">
    <property type="protein sequence ID" value="RXV69226.1"/>
    <property type="molecule type" value="Genomic_DNA"/>
</dbReference>
<comment type="caution">
    <text evidence="1">The sequence shown here is derived from an EMBL/GenBank/DDBJ whole genome shotgun (WGS) entry which is preliminary data.</text>
</comment>
<proteinExistence type="predicted"/>